<feature type="region of interest" description="Disordered" evidence="1">
    <location>
        <begin position="17"/>
        <end position="37"/>
    </location>
</feature>
<feature type="signal peptide" evidence="2">
    <location>
        <begin position="1"/>
        <end position="18"/>
    </location>
</feature>
<sequence length="101" mass="11256">MLWKLLLTLAAVFSHRSPQDTNSEPEFVPTPTGPQTPEEAEVARSALHGNHYGGDMVFPESWNESDAGIWDTRFRWHGYPGRGVIPFVLDQSVGECANLQC</sequence>
<reference evidence="3" key="1">
    <citation type="submission" date="2020-08" db="EMBL/GenBank/DDBJ databases">
        <title>Multicomponent nature underlies the extraordinary mechanical properties of spider dragline silk.</title>
        <authorList>
            <person name="Kono N."/>
            <person name="Nakamura H."/>
            <person name="Mori M."/>
            <person name="Yoshida Y."/>
            <person name="Ohtoshi R."/>
            <person name="Malay A.D."/>
            <person name="Moran D.A.P."/>
            <person name="Tomita M."/>
            <person name="Numata K."/>
            <person name="Arakawa K."/>
        </authorList>
    </citation>
    <scope>NUCLEOTIDE SEQUENCE</scope>
</reference>
<dbReference type="Proteomes" id="UP000887013">
    <property type="component" value="Unassembled WGS sequence"/>
</dbReference>
<proteinExistence type="predicted"/>
<name>A0A8X6IUG7_NEPPI</name>
<dbReference type="EMBL" id="BMAW01047315">
    <property type="protein sequence ID" value="GFS60097.1"/>
    <property type="molecule type" value="Genomic_DNA"/>
</dbReference>
<evidence type="ECO:0000313" key="4">
    <source>
        <dbReference type="Proteomes" id="UP000887013"/>
    </source>
</evidence>
<organism evidence="3 4">
    <name type="scientific">Nephila pilipes</name>
    <name type="common">Giant wood spider</name>
    <name type="synonym">Nephila maculata</name>
    <dbReference type="NCBI Taxonomy" id="299642"/>
    <lineage>
        <taxon>Eukaryota</taxon>
        <taxon>Metazoa</taxon>
        <taxon>Ecdysozoa</taxon>
        <taxon>Arthropoda</taxon>
        <taxon>Chelicerata</taxon>
        <taxon>Arachnida</taxon>
        <taxon>Araneae</taxon>
        <taxon>Araneomorphae</taxon>
        <taxon>Entelegynae</taxon>
        <taxon>Araneoidea</taxon>
        <taxon>Nephilidae</taxon>
        <taxon>Nephila</taxon>
    </lineage>
</organism>
<comment type="caution">
    <text evidence="3">The sequence shown here is derived from an EMBL/GenBank/DDBJ whole genome shotgun (WGS) entry which is preliminary data.</text>
</comment>
<feature type="chain" id="PRO_5036500475" evidence="2">
    <location>
        <begin position="19"/>
        <end position="101"/>
    </location>
</feature>
<evidence type="ECO:0000256" key="1">
    <source>
        <dbReference type="SAM" id="MobiDB-lite"/>
    </source>
</evidence>
<evidence type="ECO:0000313" key="3">
    <source>
        <dbReference type="EMBL" id="GFS60097.1"/>
    </source>
</evidence>
<gene>
    <name evidence="3" type="primary">ASTA_5</name>
    <name evidence="3" type="ORF">NPIL_689941</name>
</gene>
<accession>A0A8X6IUG7</accession>
<evidence type="ECO:0000256" key="2">
    <source>
        <dbReference type="SAM" id="SignalP"/>
    </source>
</evidence>
<keyword evidence="2" id="KW-0732">Signal</keyword>
<dbReference type="OrthoDB" id="10375006at2759"/>
<keyword evidence="4" id="KW-1185">Reference proteome</keyword>
<protein>
    <submittedName>
        <fullName evidence="3">Metalloendopeptidase</fullName>
    </submittedName>
</protein>
<dbReference type="AlphaFoldDB" id="A0A8X6IUG7"/>